<proteinExistence type="predicted"/>
<evidence type="ECO:0000313" key="4">
    <source>
        <dbReference type="Proteomes" id="UP000027222"/>
    </source>
</evidence>
<reference evidence="4" key="1">
    <citation type="journal article" date="2014" name="Proc. Natl. Acad. Sci. U.S.A.">
        <title>Extensive sampling of basidiomycete genomes demonstrates inadequacy of the white-rot/brown-rot paradigm for wood decay fungi.</title>
        <authorList>
            <person name="Riley R."/>
            <person name="Salamov A.A."/>
            <person name="Brown D.W."/>
            <person name="Nagy L.G."/>
            <person name="Floudas D."/>
            <person name="Held B.W."/>
            <person name="Levasseur A."/>
            <person name="Lombard V."/>
            <person name="Morin E."/>
            <person name="Otillar R."/>
            <person name="Lindquist E.A."/>
            <person name="Sun H."/>
            <person name="LaButti K.M."/>
            <person name="Schmutz J."/>
            <person name="Jabbour D."/>
            <person name="Luo H."/>
            <person name="Baker S.E."/>
            <person name="Pisabarro A.G."/>
            <person name="Walton J.D."/>
            <person name="Blanchette R.A."/>
            <person name="Henrissat B."/>
            <person name="Martin F."/>
            <person name="Cullen D."/>
            <person name="Hibbett D.S."/>
            <person name="Grigoriev I.V."/>
        </authorList>
    </citation>
    <scope>NUCLEOTIDE SEQUENCE [LARGE SCALE GENOMIC DNA]</scope>
    <source>
        <strain evidence="4">CBS 339.88</strain>
    </source>
</reference>
<dbReference type="Proteomes" id="UP000027222">
    <property type="component" value="Unassembled WGS sequence"/>
</dbReference>
<keyword evidence="2" id="KW-1133">Transmembrane helix</keyword>
<accession>A0A067TR17</accession>
<feature type="transmembrane region" description="Helical" evidence="2">
    <location>
        <begin position="403"/>
        <end position="422"/>
    </location>
</feature>
<dbReference type="AlphaFoldDB" id="A0A067TR17"/>
<gene>
    <name evidence="3" type="ORF">GALMADRAFT_237618</name>
</gene>
<evidence type="ECO:0000256" key="2">
    <source>
        <dbReference type="SAM" id="Phobius"/>
    </source>
</evidence>
<keyword evidence="4" id="KW-1185">Reference proteome</keyword>
<protein>
    <recommendedName>
        <fullName evidence="5">Transmembrane protein</fullName>
    </recommendedName>
</protein>
<keyword evidence="2" id="KW-0472">Membrane</keyword>
<feature type="transmembrane region" description="Helical" evidence="2">
    <location>
        <begin position="91"/>
        <end position="113"/>
    </location>
</feature>
<feature type="transmembrane region" description="Helical" evidence="2">
    <location>
        <begin position="26"/>
        <end position="46"/>
    </location>
</feature>
<dbReference type="OrthoDB" id="3022832at2759"/>
<keyword evidence="2" id="KW-0812">Transmembrane</keyword>
<dbReference type="HOGENOM" id="CLU_500617_0_0_1"/>
<sequence length="544" mass="59406">MVAGNFINGDFFIDCPGISQSALRAIFGVWINVCAAVIAMCIRSLYRSHTRRSLLARKDAHSIWFISPAVTPSEVFELRTLLLKAITNGRIGFVVTSAFCVVAAVIGAASTVISNRAVVTNTIERTSTVNGILVTREHNSISSAIVPITSRISALNSAAAPLTELFDFAPNDDENWVYHSAEWNNTWKATCSFAVHESAELHVFPSNSSAFQQEVPTLMNFIPAWATKNRTRQGVDYSGFYEPSANGTGVWRDMVILYFFASWDGDQALSKDFQPQTVNVSLVNWLAHRVGRVDADYDSFVDTSLKSDVHVADCSFVNSLQSVIEDQAMIPAGGGFSNPASSILDVSTRSIVSASLNEQQVKQPTAQEMLRAFQAFQSVKDSQYPHPVARAISARRDVVQIRLSVLVTTIGALLVFLIAASVSRMRSITSGSHRVHLPSSQLDWIVQAAREHTRYYPTHNSSKGVGDRKPSSAKFASQNESISFIVSEDFESHIVTPAELSAPHKAAMTPGSIEGPQLSHYDPWAQYANQGPATPGVYEDPTKA</sequence>
<name>A0A067TR17_GALM3</name>
<feature type="region of interest" description="Disordered" evidence="1">
    <location>
        <begin position="512"/>
        <end position="544"/>
    </location>
</feature>
<organism evidence="3 4">
    <name type="scientific">Galerina marginata (strain CBS 339.88)</name>
    <dbReference type="NCBI Taxonomy" id="685588"/>
    <lineage>
        <taxon>Eukaryota</taxon>
        <taxon>Fungi</taxon>
        <taxon>Dikarya</taxon>
        <taxon>Basidiomycota</taxon>
        <taxon>Agaricomycotina</taxon>
        <taxon>Agaricomycetes</taxon>
        <taxon>Agaricomycetidae</taxon>
        <taxon>Agaricales</taxon>
        <taxon>Agaricineae</taxon>
        <taxon>Strophariaceae</taxon>
        <taxon>Galerina</taxon>
    </lineage>
</organism>
<evidence type="ECO:0008006" key="5">
    <source>
        <dbReference type="Google" id="ProtNLM"/>
    </source>
</evidence>
<evidence type="ECO:0000313" key="3">
    <source>
        <dbReference type="EMBL" id="KDR82354.1"/>
    </source>
</evidence>
<evidence type="ECO:0000256" key="1">
    <source>
        <dbReference type="SAM" id="MobiDB-lite"/>
    </source>
</evidence>
<dbReference type="EMBL" id="KL142369">
    <property type="protein sequence ID" value="KDR82354.1"/>
    <property type="molecule type" value="Genomic_DNA"/>
</dbReference>